<dbReference type="Gene3D" id="3.30.70.360">
    <property type="match status" value="1"/>
</dbReference>
<gene>
    <name evidence="4" type="ORF">GCM10009416_48690</name>
</gene>
<dbReference type="Gene3D" id="3.40.630.10">
    <property type="entry name" value="Zn peptidases"/>
    <property type="match status" value="1"/>
</dbReference>
<dbReference type="InterPro" id="IPR036264">
    <property type="entry name" value="Bact_exopeptidase_dim_dom"/>
</dbReference>
<dbReference type="RefSeq" id="WP_343898053.1">
    <property type="nucleotide sequence ID" value="NZ_BAAAFZ010000101.1"/>
</dbReference>
<evidence type="ECO:0000256" key="1">
    <source>
        <dbReference type="ARBA" id="ARBA00022723"/>
    </source>
</evidence>
<dbReference type="SUPFAM" id="SSF53187">
    <property type="entry name" value="Zn-dependent exopeptidases"/>
    <property type="match status" value="1"/>
</dbReference>
<organism evidence="4 5">
    <name type="scientific">Craurococcus roseus</name>
    <dbReference type="NCBI Taxonomy" id="77585"/>
    <lineage>
        <taxon>Bacteria</taxon>
        <taxon>Pseudomonadati</taxon>
        <taxon>Pseudomonadota</taxon>
        <taxon>Alphaproteobacteria</taxon>
        <taxon>Acetobacterales</taxon>
        <taxon>Acetobacteraceae</taxon>
        <taxon>Craurococcus</taxon>
    </lineage>
</organism>
<keyword evidence="2" id="KW-0378">Hydrolase</keyword>
<dbReference type="InterPro" id="IPR011650">
    <property type="entry name" value="Peptidase_M20_dimer"/>
</dbReference>
<evidence type="ECO:0000313" key="4">
    <source>
        <dbReference type="EMBL" id="GAA0605506.1"/>
    </source>
</evidence>
<dbReference type="Pfam" id="PF01546">
    <property type="entry name" value="Peptidase_M20"/>
    <property type="match status" value="1"/>
</dbReference>
<dbReference type="InterPro" id="IPR017150">
    <property type="entry name" value="Pept_M20_glutamate_carboxypep"/>
</dbReference>
<evidence type="ECO:0000259" key="3">
    <source>
        <dbReference type="Pfam" id="PF07687"/>
    </source>
</evidence>
<dbReference type="CDD" id="cd03885">
    <property type="entry name" value="M20_CPDG2"/>
    <property type="match status" value="1"/>
</dbReference>
<dbReference type="EMBL" id="BAAAFZ010000101">
    <property type="protein sequence ID" value="GAA0605506.1"/>
    <property type="molecule type" value="Genomic_DNA"/>
</dbReference>
<dbReference type="Pfam" id="PF07687">
    <property type="entry name" value="M20_dimer"/>
    <property type="match status" value="1"/>
</dbReference>
<reference evidence="4 5" key="1">
    <citation type="journal article" date="2019" name="Int. J. Syst. Evol. Microbiol.">
        <title>The Global Catalogue of Microorganisms (GCM) 10K type strain sequencing project: providing services to taxonomists for standard genome sequencing and annotation.</title>
        <authorList>
            <consortium name="The Broad Institute Genomics Platform"/>
            <consortium name="The Broad Institute Genome Sequencing Center for Infectious Disease"/>
            <person name="Wu L."/>
            <person name="Ma J."/>
        </authorList>
    </citation>
    <scope>NUCLEOTIDE SEQUENCE [LARGE SCALE GENOMIC DNA]</scope>
    <source>
        <strain evidence="4 5">JCM 9933</strain>
    </source>
</reference>
<name>A0ABN1G793_9PROT</name>
<protein>
    <submittedName>
        <fullName evidence="4">M20 family metallopeptidase</fullName>
    </submittedName>
</protein>
<dbReference type="PANTHER" id="PTHR43808">
    <property type="entry name" value="ACETYLORNITHINE DEACETYLASE"/>
    <property type="match status" value="1"/>
</dbReference>
<dbReference type="Proteomes" id="UP001501588">
    <property type="component" value="Unassembled WGS sequence"/>
</dbReference>
<dbReference type="InterPro" id="IPR050072">
    <property type="entry name" value="Peptidase_M20A"/>
</dbReference>
<comment type="caution">
    <text evidence="4">The sequence shown here is derived from an EMBL/GenBank/DDBJ whole genome shotgun (WGS) entry which is preliminary data.</text>
</comment>
<evidence type="ECO:0000256" key="2">
    <source>
        <dbReference type="ARBA" id="ARBA00022801"/>
    </source>
</evidence>
<sequence>MSGGGGYAEALIVEWLGSQRDAMLDALREMVDTDGGSYDKAGVDAVGAQVRRFLEGSGIPVETVPREQYGDCLKARVEGGDAATGRGGNARRSVVLMGHRDTVFPKGEPERRPFRVENGRAYGPGVADMKAGLVMNMFVLAAFKRFGGAPAPLLGLFTGDEEIGSPEGREVIESVAREARAVFNSEPGRPSGGIVTGRKGGVFSFFEIEGKAAHSGGNFEAGVSAIEELARKVQALHAITDLKRGITLNVGLVSGGQSVNTVAPYATGQIDLRYVERPDRDEAMGRIHEIVGRSFVPGTRAKLTIRGEFLPLTQNPASARLFEGYREAAADSGLDIRGEFSGGCADSGFTAAVGAPTLCAVGPIGGKAHSPDEYLEVGSMVPRAQALARAILRLDTTGV</sequence>
<dbReference type="InterPro" id="IPR002933">
    <property type="entry name" value="Peptidase_M20"/>
</dbReference>
<proteinExistence type="predicted"/>
<dbReference type="PANTHER" id="PTHR43808:SF9">
    <property type="entry name" value="BLL0789 PROTEIN"/>
    <property type="match status" value="1"/>
</dbReference>
<dbReference type="PIRSF" id="PIRSF037238">
    <property type="entry name" value="Carboxypeptidase_G2"/>
    <property type="match status" value="1"/>
</dbReference>
<keyword evidence="1" id="KW-0479">Metal-binding</keyword>
<dbReference type="SUPFAM" id="SSF55031">
    <property type="entry name" value="Bacterial exopeptidase dimerisation domain"/>
    <property type="match status" value="1"/>
</dbReference>
<evidence type="ECO:0000313" key="5">
    <source>
        <dbReference type="Proteomes" id="UP001501588"/>
    </source>
</evidence>
<feature type="domain" description="Peptidase M20 dimerisation" evidence="3">
    <location>
        <begin position="197"/>
        <end position="294"/>
    </location>
</feature>
<accession>A0ABN1G793</accession>
<keyword evidence="5" id="KW-1185">Reference proteome</keyword>